<accession>A0ABV2K4P5</accession>
<evidence type="ECO:0000313" key="2">
    <source>
        <dbReference type="Proteomes" id="UP001549104"/>
    </source>
</evidence>
<sequence length="58" mass="6702">MVRWESEKYWKQWSKFDSNIKTAVSFHMKSCRCFCVRITSSGDNGVDAGDNRHDGGDK</sequence>
<gene>
    <name evidence="1" type="ORF">ABIC55_000856</name>
</gene>
<organism evidence="1 2">
    <name type="scientific">Sporosarcina psychrophila</name>
    <name type="common">Bacillus psychrophilus</name>
    <dbReference type="NCBI Taxonomy" id="1476"/>
    <lineage>
        <taxon>Bacteria</taxon>
        <taxon>Bacillati</taxon>
        <taxon>Bacillota</taxon>
        <taxon>Bacilli</taxon>
        <taxon>Bacillales</taxon>
        <taxon>Caryophanaceae</taxon>
        <taxon>Sporosarcina</taxon>
    </lineage>
</organism>
<comment type="caution">
    <text evidence="1">The sequence shown here is derived from an EMBL/GenBank/DDBJ whole genome shotgun (WGS) entry which is preliminary data.</text>
</comment>
<dbReference type="RefSeq" id="WP_354312252.1">
    <property type="nucleotide sequence ID" value="NZ_JBEPME010000001.1"/>
</dbReference>
<reference evidence="1 2" key="1">
    <citation type="submission" date="2024-06" db="EMBL/GenBank/DDBJ databases">
        <title>Sorghum-associated microbial communities from plants grown in Nebraska, USA.</title>
        <authorList>
            <person name="Schachtman D."/>
        </authorList>
    </citation>
    <scope>NUCLEOTIDE SEQUENCE [LARGE SCALE GENOMIC DNA]</scope>
    <source>
        <strain evidence="1 2">1288</strain>
    </source>
</reference>
<name>A0ABV2K4P5_SPOPS</name>
<proteinExistence type="predicted"/>
<dbReference type="Proteomes" id="UP001549104">
    <property type="component" value="Unassembled WGS sequence"/>
</dbReference>
<evidence type="ECO:0000313" key="1">
    <source>
        <dbReference type="EMBL" id="MET3655772.1"/>
    </source>
</evidence>
<keyword evidence="2" id="KW-1185">Reference proteome</keyword>
<dbReference type="EMBL" id="JBEPME010000001">
    <property type="protein sequence ID" value="MET3655772.1"/>
    <property type="molecule type" value="Genomic_DNA"/>
</dbReference>
<protein>
    <submittedName>
        <fullName evidence="1">Uncharacterized protein</fullName>
    </submittedName>
</protein>